<evidence type="ECO:0000313" key="20">
    <source>
        <dbReference type="EMBL" id="CAH8282520.1"/>
    </source>
</evidence>
<keyword evidence="5" id="KW-0808">Transferase</keyword>
<keyword evidence="9 15" id="KW-0547">Nucleotide-binding</keyword>
<feature type="signal peptide" evidence="18">
    <location>
        <begin position="1"/>
        <end position="24"/>
    </location>
</feature>
<evidence type="ECO:0000256" key="6">
    <source>
        <dbReference type="ARBA" id="ARBA00022692"/>
    </source>
</evidence>
<dbReference type="FunFam" id="3.30.200.20:FF:000394">
    <property type="entry name" value="Leucine-rich repeat receptor-like protein kinase"/>
    <property type="match status" value="1"/>
</dbReference>
<keyword evidence="3" id="KW-0597">Phosphoprotein</keyword>
<comment type="subcellular location">
    <subcellularLocation>
        <location evidence="1">Membrane</location>
        <topology evidence="1">Single-pass membrane protein</topology>
    </subcellularLocation>
</comment>
<dbReference type="AlphaFoldDB" id="A0ABC8IMJ9"/>
<keyword evidence="12 17" id="KW-1133">Transmembrane helix</keyword>
<dbReference type="Pfam" id="PF00069">
    <property type="entry name" value="Pkinase"/>
    <property type="match status" value="1"/>
</dbReference>
<dbReference type="PANTHER" id="PTHR45631:SF97">
    <property type="entry name" value="LEUCINE-RICH REPEAT PROTEIN KINASE FAMILY PROTEIN"/>
    <property type="match status" value="1"/>
</dbReference>
<evidence type="ECO:0000256" key="10">
    <source>
        <dbReference type="ARBA" id="ARBA00022777"/>
    </source>
</evidence>
<dbReference type="CDD" id="cd14066">
    <property type="entry name" value="STKc_IRAK"/>
    <property type="match status" value="1"/>
</dbReference>
<evidence type="ECO:0000256" key="2">
    <source>
        <dbReference type="ARBA" id="ARBA00022527"/>
    </source>
</evidence>
<evidence type="ECO:0000256" key="8">
    <source>
        <dbReference type="ARBA" id="ARBA00022737"/>
    </source>
</evidence>
<dbReference type="PANTHER" id="PTHR45631">
    <property type="entry name" value="OS07G0107800 PROTEIN-RELATED"/>
    <property type="match status" value="1"/>
</dbReference>
<evidence type="ECO:0000256" key="11">
    <source>
        <dbReference type="ARBA" id="ARBA00022840"/>
    </source>
</evidence>
<proteinExistence type="predicted"/>
<evidence type="ECO:0000256" key="7">
    <source>
        <dbReference type="ARBA" id="ARBA00022729"/>
    </source>
</evidence>
<feature type="compositionally biased region" description="Polar residues" evidence="16">
    <location>
        <begin position="831"/>
        <end position="843"/>
    </location>
</feature>
<feature type="binding site" evidence="15">
    <location>
        <position position="577"/>
    </location>
    <ligand>
        <name>ATP</name>
        <dbReference type="ChEBI" id="CHEBI:30616"/>
    </ligand>
</feature>
<dbReference type="PROSITE" id="PS00107">
    <property type="entry name" value="PROTEIN_KINASE_ATP"/>
    <property type="match status" value="1"/>
</dbReference>
<gene>
    <name evidence="20" type="ORF">ERUC_LOCUS443</name>
</gene>
<evidence type="ECO:0000256" key="3">
    <source>
        <dbReference type="ARBA" id="ARBA00022553"/>
    </source>
</evidence>
<dbReference type="Pfam" id="PF12819">
    <property type="entry name" value="Malectin_like"/>
    <property type="match status" value="1"/>
</dbReference>
<dbReference type="SUPFAM" id="SSF52058">
    <property type="entry name" value="L domain-like"/>
    <property type="match status" value="1"/>
</dbReference>
<dbReference type="Proteomes" id="UP001642260">
    <property type="component" value="Unassembled WGS sequence"/>
</dbReference>
<dbReference type="GO" id="GO:0004674">
    <property type="term" value="F:protein serine/threonine kinase activity"/>
    <property type="evidence" value="ECO:0007669"/>
    <property type="project" value="UniProtKB-KW"/>
</dbReference>
<keyword evidence="7 18" id="KW-0732">Signal</keyword>
<feature type="domain" description="Protein kinase" evidence="19">
    <location>
        <begin position="549"/>
        <end position="822"/>
    </location>
</feature>
<dbReference type="FunFam" id="3.80.10.10:FF:000129">
    <property type="entry name" value="Leucine-rich repeat receptor-like kinase"/>
    <property type="match status" value="1"/>
</dbReference>
<dbReference type="EMBL" id="CAKOAT010000002">
    <property type="protein sequence ID" value="CAH8282520.1"/>
    <property type="molecule type" value="Genomic_DNA"/>
</dbReference>
<dbReference type="PROSITE" id="PS00108">
    <property type="entry name" value="PROTEIN_KINASE_ST"/>
    <property type="match status" value="1"/>
</dbReference>
<dbReference type="SMART" id="SM00220">
    <property type="entry name" value="S_TKc"/>
    <property type="match status" value="1"/>
</dbReference>
<evidence type="ECO:0000256" key="13">
    <source>
        <dbReference type="ARBA" id="ARBA00023136"/>
    </source>
</evidence>
<sequence>MESHQGYLWALIFNIFALLHLVRAQSTEGFISLDCGLPAKESPYTDQKTGLVFSSDAEFISSGQSGKVRKNYTGDYKPHNVLRYFPDGVRNCYDIRVKQGTNYLIRAEFVYGNYDGLNVMPRFYLYIGPNIFAVVGEYDRYPGEELIHMTKSNSLQICLVKNGATIPFISSLELRPLASDSYSTQSDSLKLISRGSMVDEGHTIRYPDDVYDRKWSYTDPDTRVQKLETTLTVNSSNPYKIPQPVIKLGFTFINESEPVRLLHFNEDFGDNYYFYLHFAEIKTLEASDTREFTIIWNANTPNPVYSPKMFHLETILINASTKQCYQGECELQLVRTPESTLPPLINAYEAFRAVVVAIKSIQTAYQLKVISWQGDPCVPQEFKWDYVDCSYTDKSTPPRIISLDLSKRGLKGSIAPALQNLTQLQKLDLSSNSLSGEVPEFLANMKSLSTINLSGNNLKGLIPQALLDKEKNGLTLNVQGNRKLCFTDKCKNKTTVIVIVSIAAGILVVAMILLYFAIKRKRMSKAINKSAILPKQRRFTHSEVEVMTYKFRKNIGEGGFGTVYHGFLTDMEQVAVKVLSQSSIQGYKQFKAEVELLLRVHHTNLISLVGYCDEDDHLALIYEYAANGDLKQYLSGESTSGSLNWASRLKIMTETAQGLEYLHIGSEPRMIHRDVKTTNILLDENFQAKLADFGLSRSFPNGVETHVSTNVAGTPGYLDPEYYRTNWLTEKSDVYSLGIVLLEIITNCPVIQQTREKPHIAEWVGLMLTKGDIASIMDPNLKGDYDSRSVWRAVELAMSCVNPSSAARPNMSQVISALKECIMYENSNKGGRSDLDSNSSPELSFTCAPEVTPDAR</sequence>
<keyword evidence="11 15" id="KW-0067">ATP-binding</keyword>
<dbReference type="InterPro" id="IPR024788">
    <property type="entry name" value="Malectin-like_Carb-bd_dom"/>
</dbReference>
<evidence type="ECO:0000256" key="5">
    <source>
        <dbReference type="ARBA" id="ARBA00022679"/>
    </source>
</evidence>
<accession>A0ABC8IMJ9</accession>
<dbReference type="GO" id="GO:0016020">
    <property type="term" value="C:membrane"/>
    <property type="evidence" value="ECO:0007669"/>
    <property type="project" value="UniProtKB-SubCell"/>
</dbReference>
<keyword evidence="4" id="KW-0433">Leucine-rich repeat</keyword>
<evidence type="ECO:0000256" key="4">
    <source>
        <dbReference type="ARBA" id="ARBA00022614"/>
    </source>
</evidence>
<dbReference type="InterPro" id="IPR032675">
    <property type="entry name" value="LRR_dom_sf"/>
</dbReference>
<comment type="caution">
    <text evidence="20">The sequence shown here is derived from an EMBL/GenBank/DDBJ whole genome shotgun (WGS) entry which is preliminary data.</text>
</comment>
<protein>
    <recommendedName>
        <fullName evidence="19">Protein kinase domain-containing protein</fullName>
    </recommendedName>
</protein>
<feature type="region of interest" description="Disordered" evidence="16">
    <location>
        <begin position="831"/>
        <end position="856"/>
    </location>
</feature>
<dbReference type="InterPro" id="IPR001611">
    <property type="entry name" value="Leu-rich_rpt"/>
</dbReference>
<dbReference type="GO" id="GO:0005524">
    <property type="term" value="F:ATP binding"/>
    <property type="evidence" value="ECO:0007669"/>
    <property type="project" value="UniProtKB-UniRule"/>
</dbReference>
<keyword evidence="10" id="KW-0418">Kinase</keyword>
<keyword evidence="2" id="KW-0723">Serine/threonine-protein kinase</keyword>
<feature type="chain" id="PRO_5044892336" description="Protein kinase domain-containing protein" evidence="18">
    <location>
        <begin position="25"/>
        <end position="856"/>
    </location>
</feature>
<dbReference type="InterPro" id="IPR017441">
    <property type="entry name" value="Protein_kinase_ATP_BS"/>
</dbReference>
<keyword evidence="6 17" id="KW-0812">Transmembrane</keyword>
<keyword evidence="14" id="KW-0675">Receptor</keyword>
<evidence type="ECO:0000259" key="19">
    <source>
        <dbReference type="PROSITE" id="PS50011"/>
    </source>
</evidence>
<dbReference type="InterPro" id="IPR011009">
    <property type="entry name" value="Kinase-like_dom_sf"/>
</dbReference>
<organism evidence="20 21">
    <name type="scientific">Eruca vesicaria subsp. sativa</name>
    <name type="common">Garden rocket</name>
    <name type="synonym">Eruca sativa</name>
    <dbReference type="NCBI Taxonomy" id="29727"/>
    <lineage>
        <taxon>Eukaryota</taxon>
        <taxon>Viridiplantae</taxon>
        <taxon>Streptophyta</taxon>
        <taxon>Embryophyta</taxon>
        <taxon>Tracheophyta</taxon>
        <taxon>Spermatophyta</taxon>
        <taxon>Magnoliopsida</taxon>
        <taxon>eudicotyledons</taxon>
        <taxon>Gunneridae</taxon>
        <taxon>Pentapetalae</taxon>
        <taxon>rosids</taxon>
        <taxon>malvids</taxon>
        <taxon>Brassicales</taxon>
        <taxon>Brassicaceae</taxon>
        <taxon>Brassiceae</taxon>
        <taxon>Eruca</taxon>
    </lineage>
</organism>
<dbReference type="Pfam" id="PF13855">
    <property type="entry name" value="LRR_8"/>
    <property type="match status" value="1"/>
</dbReference>
<evidence type="ECO:0000256" key="15">
    <source>
        <dbReference type="PROSITE-ProRule" id="PRU10141"/>
    </source>
</evidence>
<keyword evidence="8" id="KW-0677">Repeat</keyword>
<evidence type="ECO:0000256" key="1">
    <source>
        <dbReference type="ARBA" id="ARBA00004167"/>
    </source>
</evidence>
<evidence type="ECO:0000256" key="18">
    <source>
        <dbReference type="SAM" id="SignalP"/>
    </source>
</evidence>
<dbReference type="InterPro" id="IPR000719">
    <property type="entry name" value="Prot_kinase_dom"/>
</dbReference>
<evidence type="ECO:0000256" key="17">
    <source>
        <dbReference type="SAM" id="Phobius"/>
    </source>
</evidence>
<evidence type="ECO:0000256" key="14">
    <source>
        <dbReference type="ARBA" id="ARBA00023170"/>
    </source>
</evidence>
<dbReference type="FunFam" id="1.10.510.10:FF:000146">
    <property type="entry name" value="LRR receptor-like serine/threonine-protein kinase IOS1"/>
    <property type="match status" value="1"/>
</dbReference>
<keyword evidence="21" id="KW-1185">Reference proteome</keyword>
<evidence type="ECO:0000313" key="21">
    <source>
        <dbReference type="Proteomes" id="UP001642260"/>
    </source>
</evidence>
<evidence type="ECO:0000256" key="12">
    <source>
        <dbReference type="ARBA" id="ARBA00022989"/>
    </source>
</evidence>
<keyword evidence="13 17" id="KW-0472">Membrane</keyword>
<feature type="transmembrane region" description="Helical" evidence="17">
    <location>
        <begin position="496"/>
        <end position="518"/>
    </location>
</feature>
<dbReference type="PROSITE" id="PS50011">
    <property type="entry name" value="PROTEIN_KINASE_DOM"/>
    <property type="match status" value="1"/>
</dbReference>
<dbReference type="Gene3D" id="3.80.10.10">
    <property type="entry name" value="Ribonuclease Inhibitor"/>
    <property type="match status" value="1"/>
</dbReference>
<evidence type="ECO:0000256" key="16">
    <source>
        <dbReference type="SAM" id="MobiDB-lite"/>
    </source>
</evidence>
<dbReference type="Gene3D" id="1.10.510.10">
    <property type="entry name" value="Transferase(Phosphotransferase) domain 1"/>
    <property type="match status" value="1"/>
</dbReference>
<dbReference type="InterPro" id="IPR008271">
    <property type="entry name" value="Ser/Thr_kinase_AS"/>
</dbReference>
<dbReference type="Gene3D" id="3.30.200.20">
    <property type="entry name" value="Phosphorylase Kinase, domain 1"/>
    <property type="match status" value="1"/>
</dbReference>
<name>A0ABC8IMJ9_ERUVS</name>
<dbReference type="SUPFAM" id="SSF56112">
    <property type="entry name" value="Protein kinase-like (PK-like)"/>
    <property type="match status" value="1"/>
</dbReference>
<reference evidence="20 21" key="1">
    <citation type="submission" date="2022-03" db="EMBL/GenBank/DDBJ databases">
        <authorList>
            <person name="Macdonald S."/>
            <person name="Ahmed S."/>
            <person name="Newling K."/>
        </authorList>
    </citation>
    <scope>NUCLEOTIDE SEQUENCE [LARGE SCALE GENOMIC DNA]</scope>
</reference>
<evidence type="ECO:0000256" key="9">
    <source>
        <dbReference type="ARBA" id="ARBA00022741"/>
    </source>
</evidence>